<dbReference type="EMBL" id="CP014245">
    <property type="protein sequence ID" value="AMD21040.1"/>
    <property type="molecule type" value="Genomic_DNA"/>
</dbReference>
<feature type="compositionally biased region" description="Polar residues" evidence="9">
    <location>
        <begin position="43"/>
        <end position="57"/>
    </location>
</feature>
<keyword evidence="4" id="KW-0963">Cytoplasm</keyword>
<accession>A0A0X8HT78</accession>
<evidence type="ECO:0000256" key="3">
    <source>
        <dbReference type="ARBA" id="ARBA00006922"/>
    </source>
</evidence>
<organism evidence="10 11">
    <name type="scientific">Eremothecium sinecaudum</name>
    <dbReference type="NCBI Taxonomy" id="45286"/>
    <lineage>
        <taxon>Eukaryota</taxon>
        <taxon>Fungi</taxon>
        <taxon>Dikarya</taxon>
        <taxon>Ascomycota</taxon>
        <taxon>Saccharomycotina</taxon>
        <taxon>Saccharomycetes</taxon>
        <taxon>Saccharomycetales</taxon>
        <taxon>Saccharomycetaceae</taxon>
        <taxon>Eremothecium</taxon>
    </lineage>
</organism>
<evidence type="ECO:0000256" key="1">
    <source>
        <dbReference type="ARBA" id="ARBA00004123"/>
    </source>
</evidence>
<evidence type="ECO:0000256" key="6">
    <source>
        <dbReference type="ARBA" id="ARBA00023015"/>
    </source>
</evidence>
<evidence type="ECO:0000313" key="10">
    <source>
        <dbReference type="EMBL" id="AMD21040.1"/>
    </source>
</evidence>
<gene>
    <name evidence="10" type="ORF">AW171_hschr52973</name>
</gene>
<sequence>MDNTPKRTRRSSFSDGDADKRDHGLRSPQTPSPPGSSAKHGKSNSNISFKTSPLQNTKGGGVVRNGSKTGGTGPPQSPSSRVRLLPPTTPKSRISEAFLSPSPALQSPASQPIPKDNDKPIRAISNNLKTRLNYAFVKLQNGWQNKTLPELETELEGTGSPRKRHGRSPSSTSQPLYQYSNKYATSDGEEACELDDSMESSAQSAFLKALSSPAKKPRSVSRSGITPPFPNIPSSTSSRNQPSEVEAIETLMSLSTSQKRQSHGVRDVKHTTGEQTSFTSSGSLSSNANFPGPAKYIFPPAQPAASVSGTLSSPQSDPAGGSPKKELVKPLFLNTIDNTQQTQQTQHHDPHQPLHHPENQTDVETDIEDPRSSDTNDEFEDNDK</sequence>
<dbReference type="Proteomes" id="UP000243052">
    <property type="component" value="Chromosome v"/>
</dbReference>
<keyword evidence="8" id="KW-0539">Nucleus</keyword>
<keyword evidence="7" id="KW-0804">Transcription</keyword>
<dbReference type="PANTHER" id="PTHR28246:SF1">
    <property type="entry name" value="G1-SPECIFIC TRANSCRIPTIONAL REPRESSOR WHI5-RELATED"/>
    <property type="match status" value="1"/>
</dbReference>
<feature type="compositionally biased region" description="Low complexity" evidence="9">
    <location>
        <begin position="99"/>
        <end position="112"/>
    </location>
</feature>
<keyword evidence="11" id="KW-1185">Reference proteome</keyword>
<feature type="compositionally biased region" description="Gly residues" evidence="9">
    <location>
        <begin position="58"/>
        <end position="73"/>
    </location>
</feature>
<protein>
    <submittedName>
        <fullName evidence="10">HEL241Cp</fullName>
    </submittedName>
</protein>
<dbReference type="GO" id="GO:0033309">
    <property type="term" value="C:SBF transcription complex"/>
    <property type="evidence" value="ECO:0007669"/>
    <property type="project" value="TreeGrafter"/>
</dbReference>
<keyword evidence="6" id="KW-0805">Transcription regulation</keyword>
<feature type="compositionally biased region" description="Basic and acidic residues" evidence="9">
    <location>
        <begin position="346"/>
        <end position="359"/>
    </location>
</feature>
<comment type="similarity">
    <text evidence="3">Belongs to the WHI5/NRM1 family.</text>
</comment>
<name>A0A0X8HT78_9SACH</name>
<dbReference type="InterPro" id="IPR013734">
    <property type="entry name" value="TF_Nrm1/Whi5"/>
</dbReference>
<evidence type="ECO:0000313" key="11">
    <source>
        <dbReference type="Proteomes" id="UP000243052"/>
    </source>
</evidence>
<dbReference type="GO" id="GO:0003712">
    <property type="term" value="F:transcription coregulator activity"/>
    <property type="evidence" value="ECO:0007669"/>
    <property type="project" value="TreeGrafter"/>
</dbReference>
<comment type="subcellular location">
    <subcellularLocation>
        <location evidence="2">Cytoplasm</location>
    </subcellularLocation>
    <subcellularLocation>
        <location evidence="1">Nucleus</location>
    </subcellularLocation>
</comment>
<feature type="compositionally biased region" description="Low complexity" evidence="9">
    <location>
        <begin position="277"/>
        <end position="286"/>
    </location>
</feature>
<dbReference type="GO" id="GO:0005737">
    <property type="term" value="C:cytoplasm"/>
    <property type="evidence" value="ECO:0007669"/>
    <property type="project" value="UniProtKB-SubCell"/>
</dbReference>
<feature type="region of interest" description="Disordered" evidence="9">
    <location>
        <begin position="1"/>
        <end position="122"/>
    </location>
</feature>
<feature type="compositionally biased region" description="Acidic residues" evidence="9">
    <location>
        <begin position="375"/>
        <end position="384"/>
    </location>
</feature>
<feature type="region of interest" description="Disordered" evidence="9">
    <location>
        <begin position="143"/>
        <end position="384"/>
    </location>
</feature>
<evidence type="ECO:0000256" key="7">
    <source>
        <dbReference type="ARBA" id="ARBA00023163"/>
    </source>
</evidence>
<evidence type="ECO:0000256" key="2">
    <source>
        <dbReference type="ARBA" id="ARBA00004496"/>
    </source>
</evidence>
<dbReference type="RefSeq" id="XP_017988036.1">
    <property type="nucleotide sequence ID" value="XM_018132683.1"/>
</dbReference>
<dbReference type="InterPro" id="IPR039198">
    <property type="entry name" value="Srl3/Whi5"/>
</dbReference>
<dbReference type="GeneID" id="28724316"/>
<feature type="compositionally biased region" description="Polar residues" evidence="9">
    <location>
        <begin position="305"/>
        <end position="316"/>
    </location>
</feature>
<feature type="compositionally biased region" description="Polar residues" evidence="9">
    <location>
        <begin position="168"/>
        <end position="184"/>
    </location>
</feature>
<dbReference type="Pfam" id="PF08528">
    <property type="entry name" value="Whi5"/>
    <property type="match status" value="1"/>
</dbReference>
<evidence type="ECO:0000256" key="4">
    <source>
        <dbReference type="ARBA" id="ARBA00022490"/>
    </source>
</evidence>
<dbReference type="STRING" id="45286.A0A0X8HT78"/>
<dbReference type="PANTHER" id="PTHR28246">
    <property type="entry name" value="G1-SPECIFIC TRANSCRIPTIONAL REPRESSOR WHI5-RELATED"/>
    <property type="match status" value="1"/>
</dbReference>
<feature type="compositionally biased region" description="Basic residues" evidence="9">
    <location>
        <begin position="1"/>
        <end position="10"/>
    </location>
</feature>
<evidence type="ECO:0000256" key="8">
    <source>
        <dbReference type="ARBA" id="ARBA00023242"/>
    </source>
</evidence>
<keyword evidence="5" id="KW-0678">Repressor</keyword>
<dbReference type="GO" id="GO:0000082">
    <property type="term" value="P:G1/S transition of mitotic cell cycle"/>
    <property type="evidence" value="ECO:0007669"/>
    <property type="project" value="InterPro"/>
</dbReference>
<feature type="compositionally biased region" description="Polar residues" evidence="9">
    <location>
        <begin position="232"/>
        <end position="243"/>
    </location>
</feature>
<evidence type="ECO:0000256" key="5">
    <source>
        <dbReference type="ARBA" id="ARBA00022491"/>
    </source>
</evidence>
<proteinExistence type="inferred from homology"/>
<dbReference type="AlphaFoldDB" id="A0A0X8HT78"/>
<dbReference type="OrthoDB" id="2359117at2759"/>
<feature type="compositionally biased region" description="Acidic residues" evidence="9">
    <location>
        <begin position="187"/>
        <end position="198"/>
    </location>
</feature>
<reference evidence="10 11" key="1">
    <citation type="submission" date="2016-01" db="EMBL/GenBank/DDBJ databases">
        <title>Genome sequence of the yeast Holleya sinecauda.</title>
        <authorList>
            <person name="Dietrich F.S."/>
        </authorList>
    </citation>
    <scope>NUCLEOTIDE SEQUENCE [LARGE SCALE GENOMIC DNA]</scope>
    <source>
        <strain evidence="10 11">ATCC 58844</strain>
    </source>
</reference>
<evidence type="ECO:0000256" key="9">
    <source>
        <dbReference type="SAM" id="MobiDB-lite"/>
    </source>
</evidence>